<accession>A0A841K7X1</accession>
<evidence type="ECO:0000256" key="1">
    <source>
        <dbReference type="SAM" id="Phobius"/>
    </source>
</evidence>
<keyword evidence="1" id="KW-0812">Transmembrane</keyword>
<proteinExistence type="predicted"/>
<dbReference type="RefSeq" id="WP_156186004.1">
    <property type="nucleotide sequence ID" value="NZ_JACHEK010000013.1"/>
</dbReference>
<organism evidence="2 3">
    <name type="scientific">Silvibacterium bohemicum</name>
    <dbReference type="NCBI Taxonomy" id="1577686"/>
    <lineage>
        <taxon>Bacteria</taxon>
        <taxon>Pseudomonadati</taxon>
        <taxon>Acidobacteriota</taxon>
        <taxon>Terriglobia</taxon>
        <taxon>Terriglobales</taxon>
        <taxon>Acidobacteriaceae</taxon>
        <taxon>Silvibacterium</taxon>
    </lineage>
</organism>
<evidence type="ECO:0000313" key="2">
    <source>
        <dbReference type="EMBL" id="MBB6147201.1"/>
    </source>
</evidence>
<evidence type="ECO:0000313" key="3">
    <source>
        <dbReference type="Proteomes" id="UP000538666"/>
    </source>
</evidence>
<keyword evidence="3" id="KW-1185">Reference proteome</keyword>
<dbReference type="OrthoDB" id="123068at2"/>
<keyword evidence="1" id="KW-1133">Transmembrane helix</keyword>
<gene>
    <name evidence="2" type="ORF">HNQ77_005195</name>
</gene>
<sequence>MKRILWLVIRVVVVLTIVVYLCDWALLRVRIARGQGYSTVQVDEYLSTPLKGNKAEYDYMGSQPVTCARSYFPHGTTPCWWLRRHPAKWE</sequence>
<name>A0A841K7X1_9BACT</name>
<comment type="caution">
    <text evidence="2">The sequence shown here is derived from an EMBL/GenBank/DDBJ whole genome shotgun (WGS) entry which is preliminary data.</text>
</comment>
<reference evidence="2 3" key="1">
    <citation type="submission" date="2020-08" db="EMBL/GenBank/DDBJ databases">
        <title>Genomic Encyclopedia of Type Strains, Phase IV (KMG-IV): sequencing the most valuable type-strain genomes for metagenomic binning, comparative biology and taxonomic classification.</title>
        <authorList>
            <person name="Goeker M."/>
        </authorList>
    </citation>
    <scope>NUCLEOTIDE SEQUENCE [LARGE SCALE GENOMIC DNA]</scope>
    <source>
        <strain evidence="2 3">DSM 103733</strain>
    </source>
</reference>
<keyword evidence="1" id="KW-0472">Membrane</keyword>
<feature type="transmembrane region" description="Helical" evidence="1">
    <location>
        <begin position="6"/>
        <end position="27"/>
    </location>
</feature>
<dbReference type="Proteomes" id="UP000538666">
    <property type="component" value="Unassembled WGS sequence"/>
</dbReference>
<dbReference type="AlphaFoldDB" id="A0A841K7X1"/>
<dbReference type="EMBL" id="JACHEK010000013">
    <property type="protein sequence ID" value="MBB6147201.1"/>
    <property type="molecule type" value="Genomic_DNA"/>
</dbReference>
<protein>
    <submittedName>
        <fullName evidence="2">Uncharacterized protein</fullName>
    </submittedName>
</protein>